<protein>
    <submittedName>
        <fullName evidence="2">Uncharacterized protein</fullName>
    </submittedName>
</protein>
<dbReference type="EMBL" id="FODV01000013">
    <property type="protein sequence ID" value="SEP07810.1"/>
    <property type="molecule type" value="Genomic_DNA"/>
</dbReference>
<feature type="transmembrane region" description="Helical" evidence="1">
    <location>
        <begin position="36"/>
        <end position="55"/>
    </location>
</feature>
<accession>A0A1H8UX58</accession>
<evidence type="ECO:0000313" key="3">
    <source>
        <dbReference type="Proteomes" id="UP000199126"/>
    </source>
</evidence>
<proteinExistence type="predicted"/>
<keyword evidence="1" id="KW-0472">Membrane</keyword>
<evidence type="ECO:0000256" key="1">
    <source>
        <dbReference type="SAM" id="Phobius"/>
    </source>
</evidence>
<keyword evidence="3" id="KW-1185">Reference proteome</keyword>
<reference evidence="3" key="1">
    <citation type="submission" date="2016-10" db="EMBL/GenBank/DDBJ databases">
        <authorList>
            <person name="Varghese N."/>
            <person name="Submissions S."/>
        </authorList>
    </citation>
    <scope>NUCLEOTIDE SEQUENCE [LARGE SCALE GENOMIC DNA]</scope>
    <source>
        <strain evidence="3">CGMCC 1.10121</strain>
    </source>
</reference>
<feature type="transmembrane region" description="Helical" evidence="1">
    <location>
        <begin position="61"/>
        <end position="79"/>
    </location>
</feature>
<dbReference type="Proteomes" id="UP000199126">
    <property type="component" value="Unassembled WGS sequence"/>
</dbReference>
<dbReference type="AlphaFoldDB" id="A0A1H8UX58"/>
<keyword evidence="1" id="KW-1133">Transmembrane helix</keyword>
<dbReference type="RefSeq" id="WP_089826595.1">
    <property type="nucleotide sequence ID" value="NZ_FODV01000013.1"/>
</dbReference>
<sequence>MSLLLDLLKSVFLGAIDLFVIDAGGDRKSVRRQLRIARLVVGVLVAIAALVVWTVTSPLRWGAAAIGMLAVAYGLYAEVRYR</sequence>
<keyword evidence="1" id="KW-0812">Transmembrane</keyword>
<dbReference type="OrthoDB" id="293733at2157"/>
<name>A0A1H8UX58_9EURY</name>
<organism evidence="2 3">
    <name type="scientific">Halogranum amylolyticum</name>
    <dbReference type="NCBI Taxonomy" id="660520"/>
    <lineage>
        <taxon>Archaea</taxon>
        <taxon>Methanobacteriati</taxon>
        <taxon>Methanobacteriota</taxon>
        <taxon>Stenosarchaea group</taxon>
        <taxon>Halobacteria</taxon>
        <taxon>Halobacteriales</taxon>
        <taxon>Haloferacaceae</taxon>
    </lineage>
</organism>
<evidence type="ECO:0000313" key="2">
    <source>
        <dbReference type="EMBL" id="SEP07810.1"/>
    </source>
</evidence>
<gene>
    <name evidence="2" type="ORF">SAMN04487948_11324</name>
</gene>